<dbReference type="PROSITE" id="PS00105">
    <property type="entry name" value="AA_TRANSFER_CLASS_1"/>
    <property type="match status" value="1"/>
</dbReference>
<dbReference type="GO" id="GO:0030170">
    <property type="term" value="F:pyridoxal phosphate binding"/>
    <property type="evidence" value="ECO:0007669"/>
    <property type="project" value="InterPro"/>
</dbReference>
<dbReference type="EC" id="2.6.1.-" evidence="6"/>
<dbReference type="GO" id="GO:0005737">
    <property type="term" value="C:cytoplasm"/>
    <property type="evidence" value="ECO:0007669"/>
    <property type="project" value="TreeGrafter"/>
</dbReference>
<dbReference type="InterPro" id="IPR004839">
    <property type="entry name" value="Aminotransferase_I/II_large"/>
</dbReference>
<dbReference type="Gene3D" id="3.40.640.10">
    <property type="entry name" value="Type I PLP-dependent aspartate aminotransferase-like (Major domain)"/>
    <property type="match status" value="1"/>
</dbReference>
<evidence type="ECO:0000256" key="1">
    <source>
        <dbReference type="ARBA" id="ARBA00001933"/>
    </source>
</evidence>
<organism evidence="8">
    <name type="scientific">uncultured delta proteobacterium</name>
    <dbReference type="NCBI Taxonomy" id="34034"/>
    <lineage>
        <taxon>Bacteria</taxon>
        <taxon>Deltaproteobacteria</taxon>
        <taxon>environmental samples</taxon>
    </lineage>
</organism>
<dbReference type="InterPro" id="IPR015421">
    <property type="entry name" value="PyrdxlP-dep_Trfase_major"/>
</dbReference>
<evidence type="ECO:0000256" key="5">
    <source>
        <dbReference type="ARBA" id="ARBA00022898"/>
    </source>
</evidence>
<keyword evidence="4 6" id="KW-0808">Transferase</keyword>
<dbReference type="PANTHER" id="PTHR43807:SF20">
    <property type="entry name" value="FI04487P"/>
    <property type="match status" value="1"/>
</dbReference>
<dbReference type="InterPro" id="IPR004838">
    <property type="entry name" value="NHTrfase_class1_PyrdxlP-BS"/>
</dbReference>
<proteinExistence type="inferred from homology"/>
<evidence type="ECO:0000259" key="7">
    <source>
        <dbReference type="Pfam" id="PF00155"/>
    </source>
</evidence>
<dbReference type="CDD" id="cd00609">
    <property type="entry name" value="AAT_like"/>
    <property type="match status" value="1"/>
</dbReference>
<name>A0A212K3L1_9DELT</name>
<evidence type="ECO:0000256" key="4">
    <source>
        <dbReference type="ARBA" id="ARBA00022679"/>
    </source>
</evidence>
<dbReference type="PANTHER" id="PTHR43807">
    <property type="entry name" value="FI04487P"/>
    <property type="match status" value="1"/>
</dbReference>
<dbReference type="GO" id="GO:0016212">
    <property type="term" value="F:kynurenine-oxoglutarate transaminase activity"/>
    <property type="evidence" value="ECO:0007669"/>
    <property type="project" value="TreeGrafter"/>
</dbReference>
<dbReference type="EMBL" id="FLUQ01000002">
    <property type="protein sequence ID" value="SBW06115.1"/>
    <property type="molecule type" value="Genomic_DNA"/>
</dbReference>
<comment type="similarity">
    <text evidence="2 6">Belongs to the class-I pyridoxal-phosphate-dependent aminotransferase family.</text>
</comment>
<gene>
    <name evidence="8" type="ORF">KL86DPRO_20606</name>
</gene>
<feature type="domain" description="Aminotransferase class I/classII large" evidence="7">
    <location>
        <begin position="29"/>
        <end position="384"/>
    </location>
</feature>
<evidence type="ECO:0000256" key="3">
    <source>
        <dbReference type="ARBA" id="ARBA00022576"/>
    </source>
</evidence>
<reference evidence="8" key="1">
    <citation type="submission" date="2016-04" db="EMBL/GenBank/DDBJ databases">
        <authorList>
            <person name="Evans L.H."/>
            <person name="Alamgir A."/>
            <person name="Owens N."/>
            <person name="Weber N.D."/>
            <person name="Virtaneva K."/>
            <person name="Barbian K."/>
            <person name="Babar A."/>
            <person name="Rosenke K."/>
        </authorList>
    </citation>
    <scope>NUCLEOTIDE SEQUENCE</scope>
    <source>
        <strain evidence="8">86</strain>
    </source>
</reference>
<sequence>MPQLSNRVHTFTDSVIRRMTRIANVHGAINLSQGFPDFDPPKAMMDALAKIAYAGPHQYSMTYGAPKFRQALAKKHEMFAGYSVDPETEVVVTCGGTEAMMSAMMAVCNPGDKVIVFSPFYENYGADTILSGAEPIFVPLDPPDFNYDPAVLENAFKQGVKAIIVCNPSNPCGKVFTEAELRFIGELAVKHDAFIITDEVYEHIVFEPYKHVHAAALPGLKNHVLCCSSLSKTYSITGWRIGYLIGPAEVIECAKKVHDFLTVGAPHPLQEAAIVGLELPKSYYEDLQALYTRKREKLIRGLDDLGLTHTVPQGTYFVMVDISRFLAMEQFHGWSDNQFSEWMIKTVGVAPVPGSSFFREPVNHLVRLHFARSEQTLDDALSRLARMEKEAQKAAIPAR</sequence>
<dbReference type="AlphaFoldDB" id="A0A212K3L1"/>
<dbReference type="InterPro" id="IPR051326">
    <property type="entry name" value="Kynurenine-oxoglutarate_AT"/>
</dbReference>
<dbReference type="Pfam" id="PF00155">
    <property type="entry name" value="Aminotran_1_2"/>
    <property type="match status" value="1"/>
</dbReference>
<evidence type="ECO:0000256" key="2">
    <source>
        <dbReference type="ARBA" id="ARBA00007441"/>
    </source>
</evidence>
<keyword evidence="3 6" id="KW-0032">Aminotransferase</keyword>
<comment type="cofactor">
    <cofactor evidence="1 6">
        <name>pyridoxal 5'-phosphate</name>
        <dbReference type="ChEBI" id="CHEBI:597326"/>
    </cofactor>
</comment>
<dbReference type="SUPFAM" id="SSF53383">
    <property type="entry name" value="PLP-dependent transferases"/>
    <property type="match status" value="1"/>
</dbReference>
<protein>
    <recommendedName>
        <fullName evidence="6">Aminotransferase</fullName>
        <ecNumber evidence="6">2.6.1.-</ecNumber>
    </recommendedName>
</protein>
<keyword evidence="5" id="KW-0663">Pyridoxal phosphate</keyword>
<evidence type="ECO:0000313" key="8">
    <source>
        <dbReference type="EMBL" id="SBW06115.1"/>
    </source>
</evidence>
<accession>A0A212K3L1</accession>
<evidence type="ECO:0000256" key="6">
    <source>
        <dbReference type="RuleBase" id="RU000481"/>
    </source>
</evidence>
<dbReference type="InterPro" id="IPR015422">
    <property type="entry name" value="PyrdxlP-dep_Trfase_small"/>
</dbReference>
<dbReference type="InterPro" id="IPR015424">
    <property type="entry name" value="PyrdxlP-dep_Trfase"/>
</dbReference>
<dbReference type="Gene3D" id="3.90.1150.10">
    <property type="entry name" value="Aspartate Aminotransferase, domain 1"/>
    <property type="match status" value="1"/>
</dbReference>
<dbReference type="FunFam" id="3.40.640.10:FF:000033">
    <property type="entry name" value="Aspartate aminotransferase"/>
    <property type="match status" value="1"/>
</dbReference>